<dbReference type="AlphaFoldDB" id="A0A952KK58"/>
<dbReference type="GO" id="GO:0006355">
    <property type="term" value="P:regulation of DNA-templated transcription"/>
    <property type="evidence" value="ECO:0007669"/>
    <property type="project" value="InterPro"/>
</dbReference>
<sequence>MQSLEQFSGLVARIYDTALEPSLWPDVLDQIVRAAGFTSGGLMLLDVGTRRVDYHTNLAPDAIRSYASHYGIGDPVAASLEGSPIGVFRPMGALVPWRELLRAEVYNDWGVRHGMKDGLFVNLLREGRDVYPLCLMLDRRTEETEPSVLRGLQMLVPHLQHVARIQRRIGRLSRERDDAFHSFEAIQHGIVQLDSAGRMIFANAVAQALLRRADGLSIRPGGGLQATTAADHAALQTLIGRAVSQGGGGSLPVNRPSGRRPLAVHVLPVGPAAAIAGERGRTAALVVVADPDSEAGTSQVMLRQLFGFTKAEAAVALRILPGRGLQEVADDLAVSLATVRTHQQRVFEKTGARRQAELVRILLQAQAGVARGASAPRDA</sequence>
<protein>
    <submittedName>
        <fullName evidence="2">Helix-turn-helix transcriptional regulator</fullName>
    </submittedName>
</protein>
<dbReference type="Gene3D" id="1.10.10.10">
    <property type="entry name" value="Winged helix-like DNA-binding domain superfamily/Winged helix DNA-binding domain"/>
    <property type="match status" value="1"/>
</dbReference>
<dbReference type="InterPro" id="IPR036388">
    <property type="entry name" value="WH-like_DNA-bd_sf"/>
</dbReference>
<organism evidence="2 3">
    <name type="scientific">Inquilinus limosus</name>
    <dbReference type="NCBI Taxonomy" id="171674"/>
    <lineage>
        <taxon>Bacteria</taxon>
        <taxon>Pseudomonadati</taxon>
        <taxon>Pseudomonadota</taxon>
        <taxon>Alphaproteobacteria</taxon>
        <taxon>Rhodospirillales</taxon>
        <taxon>Rhodospirillaceae</taxon>
        <taxon>Inquilinus</taxon>
    </lineage>
</organism>
<feature type="domain" description="HTH luxR-type" evidence="1">
    <location>
        <begin position="305"/>
        <end position="362"/>
    </location>
</feature>
<proteinExistence type="predicted"/>
<accession>A0A952KK58</accession>
<dbReference type="EMBL" id="JAEKLZ010000168">
    <property type="protein sequence ID" value="MBW8725349.1"/>
    <property type="molecule type" value="Genomic_DNA"/>
</dbReference>
<evidence type="ECO:0000313" key="3">
    <source>
        <dbReference type="Proteomes" id="UP000700706"/>
    </source>
</evidence>
<gene>
    <name evidence="2" type="ORF">JF625_09385</name>
</gene>
<dbReference type="Pfam" id="PF00196">
    <property type="entry name" value="GerE"/>
    <property type="match status" value="1"/>
</dbReference>
<dbReference type="InterPro" id="IPR000792">
    <property type="entry name" value="Tscrpt_reg_LuxR_C"/>
</dbReference>
<dbReference type="SMART" id="SM00421">
    <property type="entry name" value="HTH_LUXR"/>
    <property type="match status" value="1"/>
</dbReference>
<dbReference type="InterPro" id="IPR016032">
    <property type="entry name" value="Sig_transdc_resp-reg_C-effctor"/>
</dbReference>
<evidence type="ECO:0000313" key="2">
    <source>
        <dbReference type="EMBL" id="MBW8725349.1"/>
    </source>
</evidence>
<reference evidence="2" key="1">
    <citation type="submission" date="2020-06" db="EMBL/GenBank/DDBJ databases">
        <title>Stable isotope informed genome-resolved metagenomics uncovers potential trophic interactions in rhizosphere soil.</title>
        <authorList>
            <person name="Starr E.P."/>
            <person name="Shi S."/>
            <person name="Blazewicz S.J."/>
            <person name="Koch B.J."/>
            <person name="Probst A.J."/>
            <person name="Hungate B.A."/>
            <person name="Pett-Ridge J."/>
            <person name="Firestone M.K."/>
            <person name="Banfield J.F."/>
        </authorList>
    </citation>
    <scope>NUCLEOTIDE SEQUENCE</scope>
    <source>
        <strain evidence="2">YM_69_17</strain>
    </source>
</reference>
<dbReference type="Proteomes" id="UP000700706">
    <property type="component" value="Unassembled WGS sequence"/>
</dbReference>
<comment type="caution">
    <text evidence="2">The sequence shown here is derived from an EMBL/GenBank/DDBJ whole genome shotgun (WGS) entry which is preliminary data.</text>
</comment>
<evidence type="ECO:0000259" key="1">
    <source>
        <dbReference type="SMART" id="SM00421"/>
    </source>
</evidence>
<dbReference type="SUPFAM" id="SSF46894">
    <property type="entry name" value="C-terminal effector domain of the bipartite response regulators"/>
    <property type="match status" value="1"/>
</dbReference>
<name>A0A952KK58_9PROT</name>
<dbReference type="GO" id="GO:0003677">
    <property type="term" value="F:DNA binding"/>
    <property type="evidence" value="ECO:0007669"/>
    <property type="project" value="InterPro"/>
</dbReference>